<dbReference type="SMART" id="SM00354">
    <property type="entry name" value="HTH_LACI"/>
    <property type="match status" value="1"/>
</dbReference>
<dbReference type="InterPro" id="IPR046335">
    <property type="entry name" value="LacI/GalR-like_sensor"/>
</dbReference>
<dbReference type="OrthoDB" id="3288692at2"/>
<dbReference type="InterPro" id="IPR010982">
    <property type="entry name" value="Lambda_DNA-bd_dom_sf"/>
</dbReference>
<keyword evidence="6" id="KW-1185">Reference proteome</keyword>
<dbReference type="PANTHER" id="PTHR30146">
    <property type="entry name" value="LACI-RELATED TRANSCRIPTIONAL REPRESSOR"/>
    <property type="match status" value="1"/>
</dbReference>
<dbReference type="AlphaFoldDB" id="E3IXX6"/>
<evidence type="ECO:0000313" key="5">
    <source>
        <dbReference type="EMBL" id="ADP81431.1"/>
    </source>
</evidence>
<dbReference type="GO" id="GO:0003700">
    <property type="term" value="F:DNA-binding transcription factor activity"/>
    <property type="evidence" value="ECO:0007669"/>
    <property type="project" value="TreeGrafter"/>
</dbReference>
<dbReference type="STRING" id="298654.FraEuI1c_3422"/>
<evidence type="ECO:0000256" key="3">
    <source>
        <dbReference type="ARBA" id="ARBA00023163"/>
    </source>
</evidence>
<feature type="domain" description="HTH lacI-type" evidence="4">
    <location>
        <begin position="12"/>
        <end position="68"/>
    </location>
</feature>
<organism evidence="5 6">
    <name type="scientific">Pseudofrankia inefficax (strain DSM 45817 / CECT 9037 / DDB 130130 / EuI1c)</name>
    <name type="common">Frankia inefficax</name>
    <dbReference type="NCBI Taxonomy" id="298654"/>
    <lineage>
        <taxon>Bacteria</taxon>
        <taxon>Bacillati</taxon>
        <taxon>Actinomycetota</taxon>
        <taxon>Actinomycetes</taxon>
        <taxon>Frankiales</taxon>
        <taxon>Frankiaceae</taxon>
        <taxon>Pseudofrankia</taxon>
    </lineage>
</organism>
<dbReference type="Pfam" id="PF13377">
    <property type="entry name" value="Peripla_BP_3"/>
    <property type="match status" value="1"/>
</dbReference>
<accession>E3IXX6</accession>
<dbReference type="InterPro" id="IPR000843">
    <property type="entry name" value="HTH_LacI"/>
</dbReference>
<dbReference type="Gene3D" id="1.10.260.40">
    <property type="entry name" value="lambda repressor-like DNA-binding domains"/>
    <property type="match status" value="1"/>
</dbReference>
<dbReference type="PANTHER" id="PTHR30146:SF153">
    <property type="entry name" value="LACTOSE OPERON REPRESSOR"/>
    <property type="match status" value="1"/>
</dbReference>
<dbReference type="SUPFAM" id="SSF53822">
    <property type="entry name" value="Periplasmic binding protein-like I"/>
    <property type="match status" value="1"/>
</dbReference>
<keyword evidence="2" id="KW-0238">DNA-binding</keyword>
<dbReference type="PROSITE" id="PS50932">
    <property type="entry name" value="HTH_LACI_2"/>
    <property type="match status" value="1"/>
</dbReference>
<dbReference type="GO" id="GO:0000976">
    <property type="term" value="F:transcription cis-regulatory region binding"/>
    <property type="evidence" value="ECO:0007669"/>
    <property type="project" value="TreeGrafter"/>
</dbReference>
<evidence type="ECO:0000256" key="1">
    <source>
        <dbReference type="ARBA" id="ARBA00023015"/>
    </source>
</evidence>
<reference evidence="5 6" key="1">
    <citation type="submission" date="2010-10" db="EMBL/GenBank/DDBJ databases">
        <title>Complete sequence of Frankia sp. EuI1c.</title>
        <authorList>
            <consortium name="US DOE Joint Genome Institute"/>
            <person name="Lucas S."/>
            <person name="Copeland A."/>
            <person name="Lapidus A."/>
            <person name="Cheng J.-F."/>
            <person name="Bruce D."/>
            <person name="Goodwin L."/>
            <person name="Pitluck S."/>
            <person name="Chertkov O."/>
            <person name="Detter J.C."/>
            <person name="Han C."/>
            <person name="Tapia R."/>
            <person name="Land M."/>
            <person name="Hauser L."/>
            <person name="Jeffries C."/>
            <person name="Kyrpides N."/>
            <person name="Ivanova N."/>
            <person name="Mikhailova N."/>
            <person name="Beauchemin N."/>
            <person name="Sen A."/>
            <person name="Sur S.A."/>
            <person name="Gtari M."/>
            <person name="Wall L."/>
            <person name="Tisa L."/>
            <person name="Woyke T."/>
        </authorList>
    </citation>
    <scope>NUCLEOTIDE SEQUENCE [LARGE SCALE GENOMIC DNA]</scope>
    <source>
        <strain evidence="6">DSM 45817 / CECT 9037 / EuI1c</strain>
    </source>
</reference>
<evidence type="ECO:0000259" key="4">
    <source>
        <dbReference type="PROSITE" id="PS50932"/>
    </source>
</evidence>
<dbReference type="KEGG" id="fri:FraEuI1c_3422"/>
<dbReference type="eggNOG" id="COG1609">
    <property type="taxonomic scope" value="Bacteria"/>
</dbReference>
<dbReference type="SUPFAM" id="SSF47413">
    <property type="entry name" value="lambda repressor-like DNA-binding domains"/>
    <property type="match status" value="1"/>
</dbReference>
<dbReference type="Proteomes" id="UP000002484">
    <property type="component" value="Chromosome"/>
</dbReference>
<keyword evidence="1" id="KW-0805">Transcription regulation</keyword>
<dbReference type="InterPro" id="IPR028082">
    <property type="entry name" value="Peripla_BP_I"/>
</dbReference>
<dbReference type="Pfam" id="PF00356">
    <property type="entry name" value="LacI"/>
    <property type="match status" value="1"/>
</dbReference>
<evidence type="ECO:0000256" key="2">
    <source>
        <dbReference type="ARBA" id="ARBA00023125"/>
    </source>
</evidence>
<dbReference type="RefSeq" id="WP_013424549.1">
    <property type="nucleotide sequence ID" value="NC_014666.1"/>
</dbReference>
<dbReference type="EMBL" id="CP002299">
    <property type="protein sequence ID" value="ADP81431.1"/>
    <property type="molecule type" value="Genomic_DNA"/>
</dbReference>
<evidence type="ECO:0000313" key="6">
    <source>
        <dbReference type="Proteomes" id="UP000002484"/>
    </source>
</evidence>
<keyword evidence="3" id="KW-0804">Transcription</keyword>
<dbReference type="InParanoid" id="E3IXX6"/>
<gene>
    <name evidence="5" type="ordered locus">FraEuI1c_3422</name>
</gene>
<dbReference type="Gene3D" id="3.40.50.2300">
    <property type="match status" value="2"/>
</dbReference>
<dbReference type="HOGENOM" id="CLU_037628_6_1_11"/>
<name>E3IXX6_PSEI1</name>
<sequence>MAVQRPTTSRRVTALDVAREAGVSRATVGFVLNDTPNQTISEGTRERVFRAAELLGYRPNSAARALASGRSRIILLVLPDWPAEYRLRDYLDEVSLVLDKAGYSLVTYTRQPSQSARPLWESLNADLVIGTASFSAPDVASMLACGVRAIHPDPDHPYRPDVSLAFSAGPELQVEHLHERGHRRLVYAAFTEPYASSMVVARHAAANERARALGLPDLDLRRIDYREGAPQQVVREWLDAGITGVVAFNDDVAAAVVGTAVRAGLTLPADLAVIGHDDSPIAAMFVPSLSTVRIDTAALGRQFGEFVLHRVDGRPLPTPRVSAKPVLVARETS</sequence>
<protein>
    <submittedName>
        <fullName evidence="5">Transcriptional regulator, LacI family</fullName>
    </submittedName>
</protein>
<dbReference type="CDD" id="cd01392">
    <property type="entry name" value="HTH_LacI"/>
    <property type="match status" value="1"/>
</dbReference>
<proteinExistence type="predicted"/>